<dbReference type="RefSeq" id="WP_379877232.1">
    <property type="nucleotide sequence ID" value="NZ_JBHUIP010000012.1"/>
</dbReference>
<protein>
    <submittedName>
        <fullName evidence="3">Class I SAM-dependent methyltransferase</fullName>
        <ecNumber evidence="3">2.1.1.222</ecNumber>
        <ecNumber evidence="3">2.1.1.64</ecNumber>
    </submittedName>
</protein>
<dbReference type="InterPro" id="IPR036388">
    <property type="entry name" value="WH-like_DNA-bd_sf"/>
</dbReference>
<dbReference type="PANTHER" id="PTHR45128:SF2">
    <property type="entry name" value="METHYLTRANSFERASE DOMAIN-CONTAINING PROTEIN"/>
    <property type="match status" value="1"/>
</dbReference>
<dbReference type="GO" id="GO:0102208">
    <property type="term" value="F:2-polyprenyl-6-hydroxyphenol methylase activity"/>
    <property type="evidence" value="ECO:0007669"/>
    <property type="project" value="UniProtKB-EC"/>
</dbReference>
<dbReference type="GO" id="GO:0061542">
    <property type="term" value="F:3-demethylubiquinol 3-O-methyltransferase activity"/>
    <property type="evidence" value="ECO:0007669"/>
    <property type="project" value="UniProtKB-EC"/>
</dbReference>
<dbReference type="InterPro" id="IPR048711">
    <property type="entry name" value="WHD_Rv2258c"/>
</dbReference>
<dbReference type="CDD" id="cd02440">
    <property type="entry name" value="AdoMet_MTases"/>
    <property type="match status" value="1"/>
</dbReference>
<proteinExistence type="predicted"/>
<dbReference type="InterPro" id="IPR025714">
    <property type="entry name" value="Methyltranfer_dom"/>
</dbReference>
<evidence type="ECO:0000313" key="4">
    <source>
        <dbReference type="Proteomes" id="UP001597295"/>
    </source>
</evidence>
<feature type="domain" description="S-adenosylmethionine-dependent methyltransferase Rv2258c-like winged HTH" evidence="2">
    <location>
        <begin position="25"/>
        <end position="94"/>
    </location>
</feature>
<dbReference type="GO" id="GO:0032259">
    <property type="term" value="P:methylation"/>
    <property type="evidence" value="ECO:0007669"/>
    <property type="project" value="UniProtKB-KW"/>
</dbReference>
<dbReference type="EMBL" id="JBHUIP010000012">
    <property type="protein sequence ID" value="MFD2264184.1"/>
    <property type="molecule type" value="Genomic_DNA"/>
</dbReference>
<keyword evidence="4" id="KW-1185">Reference proteome</keyword>
<comment type="caution">
    <text evidence="3">The sequence shown here is derived from an EMBL/GenBank/DDBJ whole genome shotgun (WGS) entry which is preliminary data.</text>
</comment>
<dbReference type="PANTHER" id="PTHR45128">
    <property type="entry name" value="METHYLTRANSFERASE TYPE 11"/>
    <property type="match status" value="1"/>
</dbReference>
<dbReference type="Pfam" id="PF13847">
    <property type="entry name" value="Methyltransf_31"/>
    <property type="match status" value="1"/>
</dbReference>
<dbReference type="EC" id="2.1.1.222" evidence="3"/>
<gene>
    <name evidence="3" type="ORF">ACFSM5_14880</name>
</gene>
<dbReference type="InterPro" id="IPR053173">
    <property type="entry name" value="SAM-binding_MTase"/>
</dbReference>
<dbReference type="SUPFAM" id="SSF53335">
    <property type="entry name" value="S-adenosyl-L-methionine-dependent methyltransferases"/>
    <property type="match status" value="1"/>
</dbReference>
<name>A0ABW5DTC9_9PROT</name>
<dbReference type="Pfam" id="PF21320">
    <property type="entry name" value="WHD_Rv2258c"/>
    <property type="match status" value="1"/>
</dbReference>
<dbReference type="Gene3D" id="3.40.50.150">
    <property type="entry name" value="Vaccinia Virus protein VP39"/>
    <property type="match status" value="1"/>
</dbReference>
<dbReference type="Proteomes" id="UP001597295">
    <property type="component" value="Unassembled WGS sequence"/>
</dbReference>
<sequence>MDLDTNKLQALLGLMVTELGAAHNAALTIIGDELGLYRAMAEAGPLDSTALANVTGTNERYIREWLSAQAASGFISYNPATQLFSLSPEQTLALAVDDSPVNVVGAFVNVAATYSEREQLTQAFKTGGGVAWKDRCSCLFCGTDRFFRTGYRANLVAEWLPQLDGVVAKLEKGAKVVDVGCGFGSSTLIMAQAFPKSDFLGVDFHGPSIDHARQHGAAQDNLRFEVGRAQDFHAGDADLVAFFDALHDMGDPVGAARHALECLKPDGTLMLVEPMAGDTLAENMNPVGRIYYAASTTLCVPAALSQDGGEALGAQAGYFRLEEVLREAGFTRIRRAAASPFNMVIEARK</sequence>
<evidence type="ECO:0000313" key="3">
    <source>
        <dbReference type="EMBL" id="MFD2264184.1"/>
    </source>
</evidence>
<dbReference type="InterPro" id="IPR036390">
    <property type="entry name" value="WH_DNA-bd_sf"/>
</dbReference>
<dbReference type="EC" id="2.1.1.64" evidence="3"/>
<evidence type="ECO:0000259" key="2">
    <source>
        <dbReference type="Pfam" id="PF21320"/>
    </source>
</evidence>
<feature type="domain" description="Methyltransferase" evidence="1">
    <location>
        <begin position="171"/>
        <end position="285"/>
    </location>
</feature>
<evidence type="ECO:0000259" key="1">
    <source>
        <dbReference type="Pfam" id="PF13847"/>
    </source>
</evidence>
<dbReference type="Gene3D" id="1.10.10.10">
    <property type="entry name" value="Winged helix-like DNA-binding domain superfamily/Winged helix DNA-binding domain"/>
    <property type="match status" value="1"/>
</dbReference>
<keyword evidence="3" id="KW-0489">Methyltransferase</keyword>
<dbReference type="SUPFAM" id="SSF46785">
    <property type="entry name" value="Winged helix' DNA-binding domain"/>
    <property type="match status" value="1"/>
</dbReference>
<reference evidence="4" key="1">
    <citation type="journal article" date="2019" name="Int. J. Syst. Evol. Microbiol.">
        <title>The Global Catalogue of Microorganisms (GCM) 10K type strain sequencing project: providing services to taxonomists for standard genome sequencing and annotation.</title>
        <authorList>
            <consortium name="The Broad Institute Genomics Platform"/>
            <consortium name="The Broad Institute Genome Sequencing Center for Infectious Disease"/>
            <person name="Wu L."/>
            <person name="Ma J."/>
        </authorList>
    </citation>
    <scope>NUCLEOTIDE SEQUENCE [LARGE SCALE GENOMIC DNA]</scope>
    <source>
        <strain evidence="4">CGMCC 1.19062</strain>
    </source>
</reference>
<keyword evidence="3" id="KW-0808">Transferase</keyword>
<dbReference type="InterPro" id="IPR029063">
    <property type="entry name" value="SAM-dependent_MTases_sf"/>
</dbReference>
<organism evidence="3 4">
    <name type="scientific">Lacibacterium aquatile</name>
    <dbReference type="NCBI Taxonomy" id="1168082"/>
    <lineage>
        <taxon>Bacteria</taxon>
        <taxon>Pseudomonadati</taxon>
        <taxon>Pseudomonadota</taxon>
        <taxon>Alphaproteobacteria</taxon>
        <taxon>Rhodospirillales</taxon>
        <taxon>Rhodospirillaceae</taxon>
    </lineage>
</organism>
<accession>A0ABW5DTC9</accession>